<reference evidence="3" key="1">
    <citation type="journal article" date="2007" name="Proc. Natl. Acad. Sci. U.S.A.">
        <title>Spliced leader RNA trans-splicing in dinoflagellates.</title>
        <authorList>
            <person name="Zhang H."/>
            <person name="Hou Y."/>
            <person name="Miranda L."/>
            <person name="Campbell D.A."/>
            <person name="Sturm N.R."/>
            <person name="Gaasterland T."/>
            <person name="Lin S."/>
        </authorList>
    </citation>
    <scope>NUCLEOTIDE SEQUENCE</scope>
    <source>
        <strain evidence="3">Nsc-cDNA56</strain>
    </source>
</reference>
<feature type="signal peptide" evidence="2">
    <location>
        <begin position="1"/>
        <end position="16"/>
    </location>
</feature>
<name>A7WQC6_NOCSC</name>
<feature type="chain" id="PRO_5002714872" evidence="2">
    <location>
        <begin position="17"/>
        <end position="296"/>
    </location>
</feature>
<dbReference type="AlphaFoldDB" id="A7WQC6"/>
<organism evidence="3">
    <name type="scientific">Noctiluca scintillans</name>
    <name type="common">Sea sparkle</name>
    <name type="synonym">Red tide dinoflagellate</name>
    <dbReference type="NCBI Taxonomy" id="2966"/>
    <lineage>
        <taxon>Eukaryota</taxon>
        <taxon>Sar</taxon>
        <taxon>Alveolata</taxon>
        <taxon>Dinophyceae</taxon>
        <taxon>Noctilucales</taxon>
        <taxon>Noctilucaceae</taxon>
        <taxon>Noctiluca</taxon>
    </lineage>
</organism>
<dbReference type="EMBL" id="EF134303">
    <property type="protein sequence ID" value="ABV22417.1"/>
    <property type="molecule type" value="mRNA"/>
</dbReference>
<proteinExistence type="evidence at transcript level"/>
<evidence type="ECO:0000256" key="1">
    <source>
        <dbReference type="SAM" id="MobiDB-lite"/>
    </source>
</evidence>
<protein>
    <submittedName>
        <fullName evidence="3">Uncharacterized protein</fullName>
    </submittedName>
</protein>
<feature type="compositionally biased region" description="Pro residues" evidence="1">
    <location>
        <begin position="58"/>
        <end position="74"/>
    </location>
</feature>
<accession>A7WQC6</accession>
<sequence length="296" mass="30481">MGKSLFAFALAGVAAGDDVCCYMGCSQKPASCNPVGQYCSLSSDNCVNNCAGEWCPDSPSPPSPTPTPPPPTPTPSGATYCPDPSNDFFAEYGNVQWSSSGWTIHGNARVSSKASLNLVGGFLEFDMELSGAHGGVNNNLYATFPQGGNQGIGSYCDSGGSCSTCCAEMDFTENNGHCFQATTWHAARDGSDHDGTAHTGSIGTSVHIRADWTTSNSLSVSVDGRLSSGDGFSDVMAAYGAVLYSSQWTGWVPGSCSGDGDLAASSFTVSNLRIQGSVVQGPEPTKCSGNYSVSVV</sequence>
<keyword evidence="2" id="KW-0732">Signal</keyword>
<evidence type="ECO:0000256" key="2">
    <source>
        <dbReference type="SAM" id="SignalP"/>
    </source>
</evidence>
<feature type="region of interest" description="Disordered" evidence="1">
    <location>
        <begin position="57"/>
        <end position="78"/>
    </location>
</feature>
<evidence type="ECO:0000313" key="3">
    <source>
        <dbReference type="EMBL" id="ABV22417.1"/>
    </source>
</evidence>